<comment type="caution">
    <text evidence="1">The sequence shown here is derived from an EMBL/GenBank/DDBJ whole genome shotgun (WGS) entry which is preliminary data.</text>
</comment>
<gene>
    <name evidence="1" type="ORF">E2C01_070365</name>
</gene>
<reference evidence="1 2" key="1">
    <citation type="submission" date="2019-05" db="EMBL/GenBank/DDBJ databases">
        <title>Another draft genome of Portunus trituberculatus and its Hox gene families provides insights of decapod evolution.</title>
        <authorList>
            <person name="Jeong J.-H."/>
            <person name="Song I."/>
            <person name="Kim S."/>
            <person name="Choi T."/>
            <person name="Kim D."/>
            <person name="Ryu S."/>
            <person name="Kim W."/>
        </authorList>
    </citation>
    <scope>NUCLEOTIDE SEQUENCE [LARGE SCALE GENOMIC DNA]</scope>
    <source>
        <tissue evidence="1">Muscle</tissue>
    </source>
</reference>
<organism evidence="1 2">
    <name type="scientific">Portunus trituberculatus</name>
    <name type="common">Swimming crab</name>
    <name type="synonym">Neptunus trituberculatus</name>
    <dbReference type="NCBI Taxonomy" id="210409"/>
    <lineage>
        <taxon>Eukaryota</taxon>
        <taxon>Metazoa</taxon>
        <taxon>Ecdysozoa</taxon>
        <taxon>Arthropoda</taxon>
        <taxon>Crustacea</taxon>
        <taxon>Multicrustacea</taxon>
        <taxon>Malacostraca</taxon>
        <taxon>Eumalacostraca</taxon>
        <taxon>Eucarida</taxon>
        <taxon>Decapoda</taxon>
        <taxon>Pleocyemata</taxon>
        <taxon>Brachyura</taxon>
        <taxon>Eubrachyura</taxon>
        <taxon>Portunoidea</taxon>
        <taxon>Portunidae</taxon>
        <taxon>Portuninae</taxon>
        <taxon>Portunus</taxon>
    </lineage>
</organism>
<accession>A0A5B7I579</accession>
<dbReference type="EMBL" id="VSRR010042272">
    <property type="protein sequence ID" value="MPC75964.1"/>
    <property type="molecule type" value="Genomic_DNA"/>
</dbReference>
<name>A0A5B7I579_PORTR</name>
<evidence type="ECO:0000313" key="2">
    <source>
        <dbReference type="Proteomes" id="UP000324222"/>
    </source>
</evidence>
<keyword evidence="2" id="KW-1185">Reference proteome</keyword>
<evidence type="ECO:0000313" key="1">
    <source>
        <dbReference type="EMBL" id="MPC75964.1"/>
    </source>
</evidence>
<proteinExistence type="predicted"/>
<dbReference type="AlphaFoldDB" id="A0A5B7I579"/>
<protein>
    <submittedName>
        <fullName evidence="1">Uncharacterized protein</fullName>
    </submittedName>
</protein>
<dbReference type="Proteomes" id="UP000324222">
    <property type="component" value="Unassembled WGS sequence"/>
</dbReference>
<sequence length="63" mass="6935">MFKSQPAGLNTLSAAGDPPCYSRLKETAHASPHSNQLIIRSHRRLKSSNPFRRIGLCLLPPPV</sequence>